<name>A0ABW0GQJ0_9MICO</name>
<comment type="similarity">
    <text evidence="2 6">Belongs to the transposase mutator family.</text>
</comment>
<sequence length="126" mass="14629">MIRESVRAVLQELIELEATETIGAARYERSEERVTDRNGHRPKLLTTKAGDVQLHIPKLRKGTFYPGFLEPRRRIDTQDRPGPVLGGDGGLRPRGQHPRRRRPRRRPRRRHRHQQVRGLPDLRAAG</sequence>
<feature type="region of interest" description="Disordered" evidence="7">
    <location>
        <begin position="67"/>
        <end position="126"/>
    </location>
</feature>
<evidence type="ECO:0000256" key="5">
    <source>
        <dbReference type="ARBA" id="ARBA00023172"/>
    </source>
</evidence>
<keyword evidence="5 6" id="KW-0233">DNA recombination</keyword>
<evidence type="ECO:0000313" key="8">
    <source>
        <dbReference type="EMBL" id="MFC5381914.1"/>
    </source>
</evidence>
<dbReference type="PANTHER" id="PTHR33217:SF7">
    <property type="entry name" value="TRANSPOSASE FOR INSERTION SEQUENCE ELEMENT IS1081"/>
    <property type="match status" value="1"/>
</dbReference>
<dbReference type="PANTHER" id="PTHR33217">
    <property type="entry name" value="TRANSPOSASE FOR INSERTION SEQUENCE ELEMENT IS1081"/>
    <property type="match status" value="1"/>
</dbReference>
<feature type="compositionally biased region" description="Basic and acidic residues" evidence="7">
    <location>
        <begin position="70"/>
        <end position="79"/>
    </location>
</feature>
<evidence type="ECO:0000256" key="2">
    <source>
        <dbReference type="ARBA" id="ARBA00010961"/>
    </source>
</evidence>
<evidence type="ECO:0000256" key="6">
    <source>
        <dbReference type="RuleBase" id="RU365089"/>
    </source>
</evidence>
<dbReference type="Pfam" id="PF00872">
    <property type="entry name" value="Transposase_mut"/>
    <property type="match status" value="1"/>
</dbReference>
<keyword evidence="9" id="KW-1185">Reference proteome</keyword>
<organism evidence="8 9">
    <name type="scientific">Aquipuribacter nitratireducens</name>
    <dbReference type="NCBI Taxonomy" id="650104"/>
    <lineage>
        <taxon>Bacteria</taxon>
        <taxon>Bacillati</taxon>
        <taxon>Actinomycetota</taxon>
        <taxon>Actinomycetes</taxon>
        <taxon>Micrococcales</taxon>
        <taxon>Intrasporangiaceae</taxon>
        <taxon>Aquipuribacter</taxon>
    </lineage>
</organism>
<dbReference type="RefSeq" id="WP_377002923.1">
    <property type="nucleotide sequence ID" value="NZ_JBHSLD010000013.1"/>
</dbReference>
<keyword evidence="4 6" id="KW-0238">DNA-binding</keyword>
<accession>A0ABW0GQJ0</accession>
<reference evidence="9" key="1">
    <citation type="journal article" date="2019" name="Int. J. Syst. Evol. Microbiol.">
        <title>The Global Catalogue of Microorganisms (GCM) 10K type strain sequencing project: providing services to taxonomists for standard genome sequencing and annotation.</title>
        <authorList>
            <consortium name="The Broad Institute Genomics Platform"/>
            <consortium name="The Broad Institute Genome Sequencing Center for Infectious Disease"/>
            <person name="Wu L."/>
            <person name="Ma J."/>
        </authorList>
    </citation>
    <scope>NUCLEOTIDE SEQUENCE [LARGE SCALE GENOMIC DNA]</scope>
    <source>
        <strain evidence="9">CCUG 43114</strain>
    </source>
</reference>
<keyword evidence="6" id="KW-0814">Transposable element</keyword>
<dbReference type="Proteomes" id="UP001596122">
    <property type="component" value="Unassembled WGS sequence"/>
</dbReference>
<evidence type="ECO:0000313" key="9">
    <source>
        <dbReference type="Proteomes" id="UP001596122"/>
    </source>
</evidence>
<evidence type="ECO:0000256" key="7">
    <source>
        <dbReference type="SAM" id="MobiDB-lite"/>
    </source>
</evidence>
<evidence type="ECO:0000256" key="1">
    <source>
        <dbReference type="ARBA" id="ARBA00002190"/>
    </source>
</evidence>
<dbReference type="EMBL" id="JBHSLD010000013">
    <property type="protein sequence ID" value="MFC5381914.1"/>
    <property type="molecule type" value="Genomic_DNA"/>
</dbReference>
<evidence type="ECO:0000256" key="4">
    <source>
        <dbReference type="ARBA" id="ARBA00023125"/>
    </source>
</evidence>
<comment type="caution">
    <text evidence="8">The sequence shown here is derived from an EMBL/GenBank/DDBJ whole genome shotgun (WGS) entry which is preliminary data.</text>
</comment>
<evidence type="ECO:0000256" key="3">
    <source>
        <dbReference type="ARBA" id="ARBA00022578"/>
    </source>
</evidence>
<keyword evidence="3 6" id="KW-0815">Transposition</keyword>
<dbReference type="InterPro" id="IPR001207">
    <property type="entry name" value="Transposase_mutator"/>
</dbReference>
<comment type="function">
    <text evidence="1 6">Required for the transposition of the insertion element.</text>
</comment>
<feature type="compositionally biased region" description="Basic residues" evidence="7">
    <location>
        <begin position="94"/>
        <end position="115"/>
    </location>
</feature>
<proteinExistence type="inferred from homology"/>
<gene>
    <name evidence="8" type="ORF">ACFPJ6_14105</name>
</gene>
<protein>
    <recommendedName>
        <fullName evidence="6">Mutator family transposase</fullName>
    </recommendedName>
</protein>